<evidence type="ECO:0000313" key="2">
    <source>
        <dbReference type="EMBL" id="ALN81553.1"/>
    </source>
</evidence>
<evidence type="ECO:0000256" key="1">
    <source>
        <dbReference type="SAM" id="MobiDB-lite"/>
    </source>
</evidence>
<organism evidence="2 3">
    <name type="scientific">Lysobacter antibioticus</name>
    <dbReference type="NCBI Taxonomy" id="84531"/>
    <lineage>
        <taxon>Bacteria</taxon>
        <taxon>Pseudomonadati</taxon>
        <taxon>Pseudomonadota</taxon>
        <taxon>Gammaproteobacteria</taxon>
        <taxon>Lysobacterales</taxon>
        <taxon>Lysobacteraceae</taxon>
        <taxon>Lysobacter</taxon>
    </lineage>
</organism>
<dbReference type="PATRIC" id="fig|84531.8.peg.3445"/>
<feature type="compositionally biased region" description="Basic residues" evidence="1">
    <location>
        <begin position="23"/>
        <end position="32"/>
    </location>
</feature>
<evidence type="ECO:0000313" key="3">
    <source>
        <dbReference type="Proteomes" id="UP000060787"/>
    </source>
</evidence>
<gene>
    <name evidence="2" type="ORF">LA76x_3428</name>
</gene>
<keyword evidence="3" id="KW-1185">Reference proteome</keyword>
<sequence length="141" mass="14851">MLGIEGAGAQTRTADPPEGRGRTSGRRRKIRGRVSKLPWSTTAQAVGGDGYCQNCILHCDRPAYVGFAHRQCGCATFPRPSSRDTPSVLEGMADWVGISRTGAASRVPQATVKPWLGDATLMTCADVGLAPLLPEQTASPG</sequence>
<dbReference type="KEGG" id="lab:LA76x_3428"/>
<protein>
    <submittedName>
        <fullName evidence="2">Uncharacterized protein</fullName>
    </submittedName>
</protein>
<accession>A0A0S2FDF0</accession>
<name>A0A0S2FDF0_LYSAN</name>
<dbReference type="EMBL" id="CP011129">
    <property type="protein sequence ID" value="ALN81553.1"/>
    <property type="molecule type" value="Genomic_DNA"/>
</dbReference>
<proteinExistence type="predicted"/>
<feature type="region of interest" description="Disordered" evidence="1">
    <location>
        <begin position="1"/>
        <end position="32"/>
    </location>
</feature>
<reference evidence="2 3" key="1">
    <citation type="journal article" date="2015" name="BMC Genomics">
        <title>Comparative genomics and metabolic profiling of the genus Lysobacter.</title>
        <authorList>
            <person name="de Bruijn I."/>
            <person name="Cheng X."/>
            <person name="de Jager V."/>
            <person name="Exposito R.G."/>
            <person name="Watrous J."/>
            <person name="Patel N."/>
            <person name="Postma J."/>
            <person name="Dorrestein P.C."/>
            <person name="Kobayashi D."/>
            <person name="Raaijmakers J.M."/>
        </authorList>
    </citation>
    <scope>NUCLEOTIDE SEQUENCE [LARGE SCALE GENOMIC DNA]</scope>
    <source>
        <strain evidence="2 3">76</strain>
    </source>
</reference>
<dbReference type="AlphaFoldDB" id="A0A0S2FDF0"/>
<dbReference type="Proteomes" id="UP000060787">
    <property type="component" value="Chromosome"/>
</dbReference>